<dbReference type="EMBL" id="SIRT01000009">
    <property type="protein sequence ID" value="TBN02643.1"/>
    <property type="molecule type" value="Genomic_DNA"/>
</dbReference>
<evidence type="ECO:0000256" key="2">
    <source>
        <dbReference type="ARBA" id="ARBA00009077"/>
    </source>
</evidence>
<protein>
    <submittedName>
        <fullName evidence="7">O-acetylhomoserine aminocarboxypropyltransferase/cysteine synthase</fullName>
    </submittedName>
</protein>
<keyword evidence="3 7" id="KW-0808">Transferase</keyword>
<evidence type="ECO:0000256" key="4">
    <source>
        <dbReference type="ARBA" id="ARBA00022898"/>
    </source>
</evidence>
<dbReference type="GO" id="GO:0030170">
    <property type="term" value="F:pyridoxal phosphate binding"/>
    <property type="evidence" value="ECO:0007669"/>
    <property type="project" value="InterPro"/>
</dbReference>
<dbReference type="InterPro" id="IPR006235">
    <property type="entry name" value="OAc-hSer/O-AcSer_sulfhydrylase"/>
</dbReference>
<dbReference type="OrthoDB" id="9803729at2"/>
<dbReference type="InterPro" id="IPR000277">
    <property type="entry name" value="Cys/Met-Metab_PyrdxlP-dep_enz"/>
</dbReference>
<sequence>MSDQKLATNALHAGHDVATNGGARAVPIYQTTSYVFNDSDHAANLFSLQELGFIYTRLNNPTNQILQERLAAVEGGIGAVVFASGTAAIATGLLTLLKAGDHIVASSSLYGGTYNLLSVTLPRLGITTTFVDASDAENFENAVQDNTRAFFVESLGNPKLDVLDLEAIAEKSKTAGVPFIVDNTVATPALLNPIKHGANIVIHSLTKYIGGQGTSLGGAIIDAGTFDWANGKFPEFTEPSAGYHGLKYHETLGAASYTFKLILEGLRDFGGAMSPTNAFNIIQGLETLPVRIKQHSENALELAKWLEAQDEVAWVNYPGLESSKYNALAKKYLPKGQSGIVTFGHKGGFDAAKTIADETQIFSLLANIGDTKSLIIHPSSTTHQQLDEAEQASAGVSPDLIRLSVGIEDIEDLKADLKQAFAKI</sequence>
<keyword evidence="4 5" id="KW-0663">Pyridoxal phosphate</keyword>
<dbReference type="Proteomes" id="UP000291142">
    <property type="component" value="Unassembled WGS sequence"/>
</dbReference>
<evidence type="ECO:0000256" key="6">
    <source>
        <dbReference type="RuleBase" id="RU362118"/>
    </source>
</evidence>
<comment type="cofactor">
    <cofactor evidence="1 6">
        <name>pyridoxal 5'-phosphate</name>
        <dbReference type="ChEBI" id="CHEBI:597326"/>
    </cofactor>
</comment>
<feature type="modified residue" description="N6-(pyridoxal phosphate)lysine" evidence="5">
    <location>
        <position position="207"/>
    </location>
</feature>
<dbReference type="AlphaFoldDB" id="A0A4V2J9Z5"/>
<name>A0A4V2J9Z5_9FLAO</name>
<dbReference type="PANTHER" id="PTHR43797">
    <property type="entry name" value="HOMOCYSTEINE/CYSTEINE SYNTHASE"/>
    <property type="match status" value="1"/>
</dbReference>
<evidence type="ECO:0000313" key="8">
    <source>
        <dbReference type="Proteomes" id="UP000291142"/>
    </source>
</evidence>
<comment type="similarity">
    <text evidence="2 6">Belongs to the trans-sulfuration enzymes family.</text>
</comment>
<dbReference type="PIRSF" id="PIRSF001434">
    <property type="entry name" value="CGS"/>
    <property type="match status" value="1"/>
</dbReference>
<dbReference type="CDD" id="cd00614">
    <property type="entry name" value="CGS_like"/>
    <property type="match status" value="1"/>
</dbReference>
<accession>A0A4V2J9Z5</accession>
<dbReference type="InterPro" id="IPR015424">
    <property type="entry name" value="PyrdxlP-dep_Trfase"/>
</dbReference>
<dbReference type="InterPro" id="IPR015422">
    <property type="entry name" value="PyrdxlP-dep_Trfase_small"/>
</dbReference>
<dbReference type="GO" id="GO:0019346">
    <property type="term" value="P:transsulfuration"/>
    <property type="evidence" value="ECO:0007669"/>
    <property type="project" value="InterPro"/>
</dbReference>
<keyword evidence="8" id="KW-1185">Reference proteome</keyword>
<gene>
    <name evidence="7" type="ORF">EYD45_10955</name>
</gene>
<reference evidence="7 8" key="1">
    <citation type="submission" date="2019-02" db="EMBL/GenBank/DDBJ databases">
        <title>Hyunsoonleella sp., isolated from marine sediment.</title>
        <authorList>
            <person name="Liu B.-T."/>
        </authorList>
    </citation>
    <scope>NUCLEOTIDE SEQUENCE [LARGE SCALE GENOMIC DNA]</scope>
    <source>
        <strain evidence="7 8">T58</strain>
    </source>
</reference>
<evidence type="ECO:0000256" key="1">
    <source>
        <dbReference type="ARBA" id="ARBA00001933"/>
    </source>
</evidence>
<organism evidence="7 8">
    <name type="scientific">Hyunsoonleella flava</name>
    <dbReference type="NCBI Taxonomy" id="2527939"/>
    <lineage>
        <taxon>Bacteria</taxon>
        <taxon>Pseudomonadati</taxon>
        <taxon>Bacteroidota</taxon>
        <taxon>Flavobacteriia</taxon>
        <taxon>Flavobacteriales</taxon>
        <taxon>Flavobacteriaceae</taxon>
    </lineage>
</organism>
<dbReference type="Gene3D" id="3.90.1150.10">
    <property type="entry name" value="Aspartate Aminotransferase, domain 1"/>
    <property type="match status" value="1"/>
</dbReference>
<proteinExistence type="inferred from homology"/>
<dbReference type="Pfam" id="PF01053">
    <property type="entry name" value="Cys_Met_Meta_PP"/>
    <property type="match status" value="1"/>
</dbReference>
<dbReference type="SUPFAM" id="SSF53383">
    <property type="entry name" value="PLP-dependent transferases"/>
    <property type="match status" value="1"/>
</dbReference>
<dbReference type="InterPro" id="IPR015421">
    <property type="entry name" value="PyrdxlP-dep_Trfase_major"/>
</dbReference>
<dbReference type="FunFam" id="3.40.640.10:FF:000035">
    <property type="entry name" value="O-succinylhomoserine sulfhydrylase"/>
    <property type="match status" value="1"/>
</dbReference>
<comment type="caution">
    <text evidence="7">The sequence shown here is derived from an EMBL/GenBank/DDBJ whole genome shotgun (WGS) entry which is preliminary data.</text>
</comment>
<dbReference type="NCBIfam" id="TIGR01326">
    <property type="entry name" value="OAH_OAS_sulfhy"/>
    <property type="match status" value="1"/>
</dbReference>
<dbReference type="RefSeq" id="WP_130964597.1">
    <property type="nucleotide sequence ID" value="NZ_SIRT01000009.1"/>
</dbReference>
<dbReference type="GO" id="GO:0006535">
    <property type="term" value="P:cysteine biosynthetic process from serine"/>
    <property type="evidence" value="ECO:0007669"/>
    <property type="project" value="TreeGrafter"/>
</dbReference>
<dbReference type="Gene3D" id="3.40.640.10">
    <property type="entry name" value="Type I PLP-dependent aspartate aminotransferase-like (Major domain)"/>
    <property type="match status" value="1"/>
</dbReference>
<dbReference type="GO" id="GO:0005737">
    <property type="term" value="C:cytoplasm"/>
    <property type="evidence" value="ECO:0007669"/>
    <property type="project" value="TreeGrafter"/>
</dbReference>
<dbReference type="GO" id="GO:0003961">
    <property type="term" value="F:O-acetylhomoserine aminocarboxypropyltransferase activity"/>
    <property type="evidence" value="ECO:0007669"/>
    <property type="project" value="TreeGrafter"/>
</dbReference>
<evidence type="ECO:0000313" key="7">
    <source>
        <dbReference type="EMBL" id="TBN02643.1"/>
    </source>
</evidence>
<dbReference type="GO" id="GO:0004124">
    <property type="term" value="F:cysteine synthase activity"/>
    <property type="evidence" value="ECO:0007669"/>
    <property type="project" value="TreeGrafter"/>
</dbReference>
<evidence type="ECO:0000256" key="5">
    <source>
        <dbReference type="PIRSR" id="PIRSR001434-2"/>
    </source>
</evidence>
<dbReference type="GO" id="GO:0071269">
    <property type="term" value="P:L-homocysteine biosynthetic process"/>
    <property type="evidence" value="ECO:0007669"/>
    <property type="project" value="TreeGrafter"/>
</dbReference>
<dbReference type="PANTHER" id="PTHR43797:SF2">
    <property type="entry name" value="HOMOCYSTEINE_CYSTEINE SYNTHASE"/>
    <property type="match status" value="1"/>
</dbReference>
<evidence type="ECO:0000256" key="3">
    <source>
        <dbReference type="ARBA" id="ARBA00022679"/>
    </source>
</evidence>